<gene>
    <name evidence="2" type="ORF">Micbo1qcDRAFT_161375</name>
</gene>
<proteinExistence type="predicted"/>
<dbReference type="InParanoid" id="A0A136J882"/>
<protein>
    <submittedName>
        <fullName evidence="2">Uncharacterized protein</fullName>
    </submittedName>
</protein>
<dbReference type="AlphaFoldDB" id="A0A136J882"/>
<evidence type="ECO:0000256" key="1">
    <source>
        <dbReference type="SAM" id="MobiDB-lite"/>
    </source>
</evidence>
<feature type="compositionally biased region" description="Basic and acidic residues" evidence="1">
    <location>
        <begin position="191"/>
        <end position="205"/>
    </location>
</feature>
<feature type="compositionally biased region" description="Basic and acidic residues" evidence="1">
    <location>
        <begin position="46"/>
        <end position="74"/>
    </location>
</feature>
<reference evidence="3" key="1">
    <citation type="submission" date="2016-02" db="EMBL/GenBank/DDBJ databases">
        <title>Draft genome sequence of Microdochium bolleyi, a fungal endophyte of beachgrass.</title>
        <authorList>
            <consortium name="DOE Joint Genome Institute"/>
            <person name="David A.S."/>
            <person name="May G."/>
            <person name="Haridas S."/>
            <person name="Lim J."/>
            <person name="Wang M."/>
            <person name="Labutti K."/>
            <person name="Lipzen A."/>
            <person name="Barry K."/>
            <person name="Grigoriev I.V."/>
        </authorList>
    </citation>
    <scope>NUCLEOTIDE SEQUENCE [LARGE SCALE GENOMIC DNA]</scope>
    <source>
        <strain evidence="3">J235TASD1</strain>
    </source>
</reference>
<feature type="compositionally biased region" description="Basic and acidic residues" evidence="1">
    <location>
        <begin position="82"/>
        <end position="105"/>
    </location>
</feature>
<dbReference type="EMBL" id="KQ964248">
    <property type="protein sequence ID" value="KXJ93365.1"/>
    <property type="molecule type" value="Genomic_DNA"/>
</dbReference>
<evidence type="ECO:0000313" key="3">
    <source>
        <dbReference type="Proteomes" id="UP000070501"/>
    </source>
</evidence>
<keyword evidence="3" id="KW-1185">Reference proteome</keyword>
<organism evidence="2 3">
    <name type="scientific">Microdochium bolleyi</name>
    <dbReference type="NCBI Taxonomy" id="196109"/>
    <lineage>
        <taxon>Eukaryota</taxon>
        <taxon>Fungi</taxon>
        <taxon>Dikarya</taxon>
        <taxon>Ascomycota</taxon>
        <taxon>Pezizomycotina</taxon>
        <taxon>Sordariomycetes</taxon>
        <taxon>Xylariomycetidae</taxon>
        <taxon>Xylariales</taxon>
        <taxon>Microdochiaceae</taxon>
        <taxon>Microdochium</taxon>
    </lineage>
</organism>
<feature type="compositionally biased region" description="Low complexity" evidence="1">
    <location>
        <begin position="216"/>
        <end position="231"/>
    </location>
</feature>
<feature type="compositionally biased region" description="Basic and acidic residues" evidence="1">
    <location>
        <begin position="121"/>
        <end position="142"/>
    </location>
</feature>
<sequence length="315" mass="35158">MDLIAMRLAAAAQGKRDSLLCHVDEDDFVILQTQRRDSPTLETNVSDDKPRQQDTRGDPRSRLLTSPKHDDERQYTTTPQHDTLRSDLHETAGRADRRERYRREPPMSPPTNALSNFVAREVAHRHSNSDLRISGKPDRSRLQDAPVERSGSASQLSRERRHAETPNAVDYDTTRNTPHRDAYRQAPALRAHVDTPSKSKSRDKTGTSTPLSISIAPPVSSSESPRSGARSGQRRQTRTNSTPRTADMPPTPKAMVLPRAADFDTYEKHSKKSKDVSPRAGLNSDEPRKALADSTIGFFDPDASTKAARPRSAVW</sequence>
<accession>A0A136J882</accession>
<dbReference type="Proteomes" id="UP000070501">
    <property type="component" value="Unassembled WGS sequence"/>
</dbReference>
<evidence type="ECO:0000313" key="2">
    <source>
        <dbReference type="EMBL" id="KXJ93365.1"/>
    </source>
</evidence>
<feature type="compositionally biased region" description="Basic and acidic residues" evidence="1">
    <location>
        <begin position="261"/>
        <end position="277"/>
    </location>
</feature>
<feature type="region of interest" description="Disordered" evidence="1">
    <location>
        <begin position="34"/>
        <end position="315"/>
    </location>
</feature>
<name>A0A136J882_9PEZI</name>